<proteinExistence type="predicted"/>
<protein>
    <submittedName>
        <fullName evidence="1">Uncharacterized protein</fullName>
    </submittedName>
</protein>
<dbReference type="RefSeq" id="WP_093229156.1">
    <property type="nucleotide sequence ID" value="NZ_FORR01000005.1"/>
</dbReference>
<keyword evidence="2" id="KW-1185">Reference proteome</keyword>
<reference evidence="1 2" key="1">
    <citation type="submission" date="2016-10" db="EMBL/GenBank/DDBJ databases">
        <authorList>
            <person name="de Groot N.N."/>
        </authorList>
    </citation>
    <scope>NUCLEOTIDE SEQUENCE [LARGE SCALE GENOMIC DNA]</scope>
    <source>
        <strain evidence="1 2">DSM 44778</strain>
    </source>
</reference>
<dbReference type="STRING" id="46223.SAMN05421852_10595"/>
<dbReference type="Proteomes" id="UP000199545">
    <property type="component" value="Unassembled WGS sequence"/>
</dbReference>
<evidence type="ECO:0000313" key="1">
    <source>
        <dbReference type="EMBL" id="SFJ16660.1"/>
    </source>
</evidence>
<dbReference type="AlphaFoldDB" id="A0A1I3P5N2"/>
<accession>A0A1I3P5N2</accession>
<gene>
    <name evidence="1" type="ORF">SAMN05421852_10595</name>
</gene>
<organism evidence="1 2">
    <name type="scientific">Thermoflavimicrobium dichotomicum</name>
    <dbReference type="NCBI Taxonomy" id="46223"/>
    <lineage>
        <taxon>Bacteria</taxon>
        <taxon>Bacillati</taxon>
        <taxon>Bacillota</taxon>
        <taxon>Bacilli</taxon>
        <taxon>Bacillales</taxon>
        <taxon>Thermoactinomycetaceae</taxon>
        <taxon>Thermoflavimicrobium</taxon>
    </lineage>
</organism>
<dbReference type="EMBL" id="FORR01000005">
    <property type="protein sequence ID" value="SFJ16660.1"/>
    <property type="molecule type" value="Genomic_DNA"/>
</dbReference>
<evidence type="ECO:0000313" key="2">
    <source>
        <dbReference type="Proteomes" id="UP000199545"/>
    </source>
</evidence>
<sequence length="281" mass="33553">MSLNLQLVNSPPTTPEVVREAVRLFAQPRETYNIYNIRALSSGNIYHYATFFYGKAGTVISKDIKGILIVNANGMVPSFYESIEPMSLIFNADGRINVILTKCHKLTQRPMWKWNKINQLLDKLHPYITKSANHELLHLYTLYKQIPDTMFRTQNELNEIVEKGKRLLAELSTDYLVTEDFEHRVRQVYNRMMYCIADQLKIQTETYQERQRFFQILRKSIPYFDLLGKWHYYYLRLHDLEMKVTDRIRNEHERFMADITNEKANQRQFEEALRCLRNPKE</sequence>
<name>A0A1I3P5N2_9BACL</name>